<feature type="transmembrane region" description="Helical" evidence="1">
    <location>
        <begin position="431"/>
        <end position="449"/>
    </location>
</feature>
<dbReference type="Gene3D" id="3.30.70.1440">
    <property type="entry name" value="Multidrug efflux transporter AcrB pore domain"/>
    <property type="match status" value="1"/>
</dbReference>
<keyword evidence="1" id="KW-0472">Membrane</keyword>
<sequence length="1009" mass="112876">MTSLIFQKKSFVLAIILLLSVAGLLAYKSMPRAEDPPYKVREAQIITSWPGASPKRVEDLITDKIEKHVQKLPEVKTIESVSKTGLSIVKVKLRQDCKEILPIWTKVRQKVEDAERELPPTAMKPFVQDDYGDVFGIVIGVVGDGFDLNTLEPIAKKLKADLMELPDVAKIELLGTQEERIFIDYKNEKLEKLGLSPDYLHFLLATRNIVQSGGTLYSGIEQVTLEPTGNFEDLEAIKNTVIPLPQSSHLLYLSDIAEVTRGVISPPSSLMRVNGHPSLGLAVSMRERGDALTLGKQVRQILRRYQETHPIGTQFEEVVFQPDRVNYKIQEFAGNLGQAIFIVCLVMLFFLGVRIGLIIASAIPIVILITFFILPLFGISLNQVTFASLIIALGMLVDNGIVIAESMAVLIQEKGKKPLEAAFIAAKELKVSLLISTLTTCAAFLPFYFAQSATGEYVSSVFIIVSVVLLVSWLIAFTLTSMMCVKFIPSTPKRLFNPRLPLQTYRRLLRWTLMHRMRFCIILGGLFAVSLWGYTAIPKIFYPPSNHLLFTAEIELPVGSSIWRTEQALSEIEHFVEENLHTNGEVLSWVSYIGNGGPRYRLQHEPEPPNSHYALMLFTVKDYAALTLATEKLDQYLFENHPSIRPKVRRLQEGVPIKNPIELRLSREHKHLKTALKELPGTKNVDDNWGLETKKIVIAVDETRASRAHITHADVASSLESAVSGRILSLYREGDTLIPIVLRSQVARDFHLIESETFNVFSTASPNNVPLFQVATPHLDWEAPARFRYNRQEMLTLVSDLNKGFTAHALEKAIRNHPEIAKVNYELGGEHEASTEAEHSIFVHLPLTLILIVLLLLAQFNSWKHTTLILMTIPLSFIGVILGLLIGHSYFGIMTILGVISLSGIVVNNGVLLIEQIQLMQKQEQSLSQHDAIIEAACSRFRPIFLTTLTTVTGLIPLWIGGGPLWEPLAITLFFGLLTGAILTLFVLPLFYTIFSNSMHSMHKEKAFS</sequence>
<dbReference type="PRINTS" id="PR00702">
    <property type="entry name" value="ACRIFLAVINRP"/>
</dbReference>
<dbReference type="GO" id="GO:0005886">
    <property type="term" value="C:plasma membrane"/>
    <property type="evidence" value="ECO:0007669"/>
    <property type="project" value="TreeGrafter"/>
</dbReference>
<evidence type="ECO:0000313" key="2">
    <source>
        <dbReference type="EMBL" id="CCB88326.1"/>
    </source>
</evidence>
<organism evidence="2 3">
    <name type="scientific">Simkania negevensis (strain ATCC VR-1471 / DSM 27360 / Z)</name>
    <dbReference type="NCBI Taxonomy" id="331113"/>
    <lineage>
        <taxon>Bacteria</taxon>
        <taxon>Pseudomonadati</taxon>
        <taxon>Chlamydiota</taxon>
        <taxon>Chlamydiia</taxon>
        <taxon>Parachlamydiales</taxon>
        <taxon>Simkaniaceae</taxon>
        <taxon>Simkania</taxon>
    </lineage>
</organism>
<feature type="transmembrane region" description="Helical" evidence="1">
    <location>
        <begin position="517"/>
        <end position="537"/>
    </location>
</feature>
<dbReference type="STRING" id="331113.SNE_A04490"/>
<feature type="transmembrane region" description="Helical" evidence="1">
    <location>
        <begin position="841"/>
        <end position="860"/>
    </location>
</feature>
<evidence type="ECO:0000256" key="1">
    <source>
        <dbReference type="SAM" id="Phobius"/>
    </source>
</evidence>
<keyword evidence="3" id="KW-1185">Reference proteome</keyword>
<feature type="transmembrane region" description="Helical" evidence="1">
    <location>
        <begin position="332"/>
        <end position="351"/>
    </location>
</feature>
<accession>F8L6I7</accession>
<dbReference type="GO" id="GO:0042910">
    <property type="term" value="F:xenobiotic transmembrane transporter activity"/>
    <property type="evidence" value="ECO:0007669"/>
    <property type="project" value="TreeGrafter"/>
</dbReference>
<dbReference type="SUPFAM" id="SSF82866">
    <property type="entry name" value="Multidrug efflux transporter AcrB transmembrane domain"/>
    <property type="match status" value="2"/>
</dbReference>
<dbReference type="RefSeq" id="WP_013942793.1">
    <property type="nucleotide sequence ID" value="NC_015713.1"/>
</dbReference>
<name>F8L6I7_SIMNZ</name>
<dbReference type="Proteomes" id="UP000000496">
    <property type="component" value="Chromosome gsn.131"/>
</dbReference>
<feature type="transmembrane region" description="Helical" evidence="1">
    <location>
        <begin position="968"/>
        <end position="995"/>
    </location>
</feature>
<feature type="transmembrane region" description="Helical" evidence="1">
    <location>
        <begin position="867"/>
        <end position="887"/>
    </location>
</feature>
<dbReference type="SUPFAM" id="SSF82714">
    <property type="entry name" value="Multidrug efflux transporter AcrB TolC docking domain, DN and DC subdomains"/>
    <property type="match status" value="2"/>
</dbReference>
<dbReference type="Gene3D" id="3.30.70.1320">
    <property type="entry name" value="Multidrug efflux transporter AcrB pore domain like"/>
    <property type="match status" value="1"/>
</dbReference>
<protein>
    <submittedName>
        <fullName evidence="2">AcrB/AcrD/AcrF family protein</fullName>
    </submittedName>
</protein>
<dbReference type="AlphaFoldDB" id="F8L6I7"/>
<feature type="transmembrane region" description="Helical" evidence="1">
    <location>
        <begin position="461"/>
        <end position="485"/>
    </location>
</feature>
<reference key="1">
    <citation type="journal article" date="2011" name="Mol. Biol. Evol.">
        <title>Unity in variety -- the pan-genome of the Chlamydiae.</title>
        <authorList>
            <person name="Collingro A."/>
            <person name="Tischler P."/>
            <person name="Weinmaier T."/>
            <person name="Penz T."/>
            <person name="Heinz E."/>
            <person name="Brunham R.C."/>
            <person name="Read T.D."/>
            <person name="Bavoil P.M."/>
            <person name="Sachse K."/>
            <person name="Kahane S."/>
            <person name="Friedman M.G."/>
            <person name="Rattei T."/>
            <person name="Myers G.S.A."/>
            <person name="Horn M."/>
        </authorList>
    </citation>
    <scope>NUCLEOTIDE SEQUENCE</scope>
    <source>
        <strain>Z</strain>
    </source>
</reference>
<dbReference type="eggNOG" id="COG0841">
    <property type="taxonomic scope" value="Bacteria"/>
</dbReference>
<dbReference type="Pfam" id="PF00873">
    <property type="entry name" value="ACR_tran"/>
    <property type="match status" value="1"/>
</dbReference>
<dbReference type="SUPFAM" id="SSF82693">
    <property type="entry name" value="Multidrug efflux transporter AcrB pore domain, PN1, PN2, PC1 and PC2 subdomains"/>
    <property type="match status" value="2"/>
</dbReference>
<dbReference type="PANTHER" id="PTHR32063">
    <property type="match status" value="1"/>
</dbReference>
<dbReference type="EMBL" id="FR872582">
    <property type="protein sequence ID" value="CCB88326.1"/>
    <property type="molecule type" value="Genomic_DNA"/>
</dbReference>
<reference evidence="2 3" key="2">
    <citation type="journal article" date="2011" name="Mol. Biol. Evol.">
        <title>Unity in variety--the pan-genome of the Chlamydiae.</title>
        <authorList>
            <person name="Collingro A."/>
            <person name="Tischler P."/>
            <person name="Weinmaier T."/>
            <person name="Penz T."/>
            <person name="Heinz E."/>
            <person name="Brunham R.C."/>
            <person name="Read T.D."/>
            <person name="Bavoil P.M."/>
            <person name="Sachse K."/>
            <person name="Kahane S."/>
            <person name="Friedman M.G."/>
            <person name="Rattei T."/>
            <person name="Myers G.S."/>
            <person name="Horn M."/>
        </authorList>
    </citation>
    <scope>NUCLEOTIDE SEQUENCE [LARGE SCALE GENOMIC DNA]</scope>
    <source>
        <strain evidence="3">ATCC VR-1471 / Z</strain>
    </source>
</reference>
<dbReference type="Gene3D" id="1.20.1640.10">
    <property type="entry name" value="Multidrug efflux transporter AcrB transmembrane domain"/>
    <property type="match status" value="2"/>
</dbReference>
<keyword evidence="1" id="KW-1133">Transmembrane helix</keyword>
<feature type="transmembrane region" description="Helical" evidence="1">
    <location>
        <begin position="358"/>
        <end position="380"/>
    </location>
</feature>
<dbReference type="KEGG" id="sng:SNE_A04490"/>
<dbReference type="InterPro" id="IPR001036">
    <property type="entry name" value="Acrflvin-R"/>
</dbReference>
<dbReference type="OrthoDB" id="9757876at2"/>
<feature type="transmembrane region" description="Helical" evidence="1">
    <location>
        <begin position="944"/>
        <end position="962"/>
    </location>
</feature>
<dbReference type="Gene3D" id="3.30.2090.10">
    <property type="entry name" value="Multidrug efflux transporter AcrB TolC docking domain, DN and DC subdomains"/>
    <property type="match status" value="2"/>
</dbReference>
<dbReference type="InterPro" id="IPR027463">
    <property type="entry name" value="AcrB_DN_DC_subdom"/>
</dbReference>
<dbReference type="HOGENOM" id="CLU_002755_1_2_0"/>
<keyword evidence="1" id="KW-0812">Transmembrane</keyword>
<proteinExistence type="predicted"/>
<dbReference type="PANTHER" id="PTHR32063:SF18">
    <property type="entry name" value="CATION EFFLUX SYSTEM PROTEIN"/>
    <property type="match status" value="1"/>
</dbReference>
<gene>
    <name evidence="2" type="ordered locus">SNE_A04490</name>
</gene>
<evidence type="ECO:0000313" key="3">
    <source>
        <dbReference type="Proteomes" id="UP000000496"/>
    </source>
</evidence>
<dbReference type="Gene3D" id="3.30.70.1430">
    <property type="entry name" value="Multidrug efflux transporter AcrB pore domain"/>
    <property type="match status" value="2"/>
</dbReference>
<feature type="transmembrane region" description="Helical" evidence="1">
    <location>
        <begin position="893"/>
        <end position="914"/>
    </location>
</feature>
<feature type="transmembrane region" description="Helical" evidence="1">
    <location>
        <begin position="386"/>
        <end position="411"/>
    </location>
</feature>